<dbReference type="Gene3D" id="3.40.50.150">
    <property type="entry name" value="Vaccinia Virus protein VP39"/>
    <property type="match status" value="1"/>
</dbReference>
<dbReference type="PANTHER" id="PTHR22807:SF4">
    <property type="entry name" value="28S RRNA (CYTOSINE-C(5))-METHYLTRANSFERASE"/>
    <property type="match status" value="1"/>
</dbReference>
<protein>
    <recommendedName>
        <fullName evidence="6">SAM-dependent MTase RsmB/NOP-type domain-containing protein</fullName>
    </recommendedName>
</protein>
<dbReference type="RefSeq" id="XP_024666069.1">
    <property type="nucleotide sequence ID" value="XM_024810301.1"/>
</dbReference>
<dbReference type="PRINTS" id="PR02008">
    <property type="entry name" value="RCMTFAMILY"/>
</dbReference>
<dbReference type="GO" id="GO:0005730">
    <property type="term" value="C:nucleolus"/>
    <property type="evidence" value="ECO:0007669"/>
    <property type="project" value="TreeGrafter"/>
</dbReference>
<evidence type="ECO:0000256" key="4">
    <source>
        <dbReference type="ARBA" id="ARBA00022884"/>
    </source>
</evidence>
<evidence type="ECO:0000313" key="8">
    <source>
        <dbReference type="Proteomes" id="UP000238350"/>
    </source>
</evidence>
<evidence type="ECO:0000256" key="3">
    <source>
        <dbReference type="ARBA" id="ARBA00022691"/>
    </source>
</evidence>
<proteinExistence type="inferred from homology"/>
<dbReference type="EMBL" id="NDIQ01000022">
    <property type="protein sequence ID" value="PRT56124.1"/>
    <property type="molecule type" value="Genomic_DNA"/>
</dbReference>
<name>A0A2T0FMB1_9ASCO</name>
<dbReference type="PANTHER" id="PTHR22807">
    <property type="entry name" value="NOP2 YEAST -RELATED NOL1/NOP2/FMU SUN DOMAIN-CONTAINING"/>
    <property type="match status" value="1"/>
</dbReference>
<evidence type="ECO:0000256" key="1">
    <source>
        <dbReference type="ARBA" id="ARBA00022603"/>
    </source>
</evidence>
<gene>
    <name evidence="7" type="ORF">B9G98_03744</name>
</gene>
<dbReference type="InterPro" id="IPR048889">
    <property type="entry name" value="NSUN5_RCM1_N"/>
</dbReference>
<dbReference type="PROSITE" id="PS51686">
    <property type="entry name" value="SAM_MT_RSMB_NOP"/>
    <property type="match status" value="1"/>
</dbReference>
<dbReference type="InterPro" id="IPR049560">
    <property type="entry name" value="MeTrfase_RsmB-F_NOP2_cat"/>
</dbReference>
<dbReference type="SUPFAM" id="SSF53335">
    <property type="entry name" value="S-adenosyl-L-methionine-dependent methyltransferases"/>
    <property type="match status" value="1"/>
</dbReference>
<dbReference type="GeneID" id="36517492"/>
<keyword evidence="1 5" id="KW-0489">Methyltransferase</keyword>
<dbReference type="Proteomes" id="UP000238350">
    <property type="component" value="Unassembled WGS sequence"/>
</dbReference>
<dbReference type="InterPro" id="IPR001678">
    <property type="entry name" value="MeTrfase_RsmB-F_NOP2_dom"/>
</dbReference>
<dbReference type="CDD" id="cd02440">
    <property type="entry name" value="AdoMet_MTases"/>
    <property type="match status" value="1"/>
</dbReference>
<evidence type="ECO:0000313" key="7">
    <source>
        <dbReference type="EMBL" id="PRT56124.1"/>
    </source>
</evidence>
<dbReference type="Pfam" id="PF21153">
    <property type="entry name" value="NSUN5_N"/>
    <property type="match status" value="1"/>
</dbReference>
<keyword evidence="8" id="KW-1185">Reference proteome</keyword>
<evidence type="ECO:0000256" key="5">
    <source>
        <dbReference type="PROSITE-ProRule" id="PRU01023"/>
    </source>
</evidence>
<accession>A0A2T0FMB1</accession>
<dbReference type="GO" id="GO:0008173">
    <property type="term" value="F:RNA methyltransferase activity"/>
    <property type="evidence" value="ECO:0007669"/>
    <property type="project" value="InterPro"/>
</dbReference>
<feature type="active site" description="Nucleophile" evidence="5">
    <location>
        <position position="336"/>
    </location>
</feature>
<feature type="binding site" evidence="5">
    <location>
        <begin position="216"/>
        <end position="222"/>
    </location>
    <ligand>
        <name>S-adenosyl-L-methionine</name>
        <dbReference type="ChEBI" id="CHEBI:59789"/>
    </ligand>
</feature>
<dbReference type="GO" id="GO:0003723">
    <property type="term" value="F:RNA binding"/>
    <property type="evidence" value="ECO:0007669"/>
    <property type="project" value="UniProtKB-UniRule"/>
</dbReference>
<feature type="domain" description="SAM-dependent MTase RsmB/NOP-type" evidence="6">
    <location>
        <begin position="115"/>
        <end position="415"/>
    </location>
</feature>
<feature type="binding site" evidence="5">
    <location>
        <position position="283"/>
    </location>
    <ligand>
        <name>S-adenosyl-L-methionine</name>
        <dbReference type="ChEBI" id="CHEBI:59789"/>
    </ligand>
</feature>
<keyword evidence="2 5" id="KW-0808">Transferase</keyword>
<dbReference type="AlphaFoldDB" id="A0A2T0FMB1"/>
<dbReference type="Pfam" id="PF01189">
    <property type="entry name" value="Methyltr_RsmB-F"/>
    <property type="match status" value="1"/>
</dbReference>
<keyword evidence="4 5" id="KW-0694">RNA-binding</keyword>
<dbReference type="OrthoDB" id="435282at2759"/>
<organism evidence="7 8">
    <name type="scientific">Wickerhamiella sorbophila</name>
    <dbReference type="NCBI Taxonomy" id="45607"/>
    <lineage>
        <taxon>Eukaryota</taxon>
        <taxon>Fungi</taxon>
        <taxon>Dikarya</taxon>
        <taxon>Ascomycota</taxon>
        <taxon>Saccharomycotina</taxon>
        <taxon>Dipodascomycetes</taxon>
        <taxon>Dipodascales</taxon>
        <taxon>Trichomonascaceae</taxon>
        <taxon>Wickerhamiella</taxon>
    </lineage>
</organism>
<dbReference type="GO" id="GO:0070475">
    <property type="term" value="P:rRNA base methylation"/>
    <property type="evidence" value="ECO:0007669"/>
    <property type="project" value="TreeGrafter"/>
</dbReference>
<dbReference type="InterPro" id="IPR023267">
    <property type="entry name" value="RCMT"/>
</dbReference>
<dbReference type="STRING" id="45607.A0A2T0FMB1"/>
<comment type="caution">
    <text evidence="7">The sequence shown here is derived from an EMBL/GenBank/DDBJ whole genome shotgun (WGS) entry which is preliminary data.</text>
</comment>
<feature type="binding site" evidence="5">
    <location>
        <position position="237"/>
    </location>
    <ligand>
        <name>S-adenosyl-L-methionine</name>
        <dbReference type="ChEBI" id="CHEBI:59789"/>
    </ligand>
</feature>
<reference evidence="7 8" key="1">
    <citation type="submission" date="2017-04" db="EMBL/GenBank/DDBJ databases">
        <title>Genome sequencing of [Candida] sorbophila.</title>
        <authorList>
            <person name="Ahn J.O."/>
        </authorList>
    </citation>
    <scope>NUCLEOTIDE SEQUENCE [LARGE SCALE GENOMIC DNA]</scope>
    <source>
        <strain evidence="7 8">DS02</strain>
    </source>
</reference>
<dbReference type="InterPro" id="IPR029063">
    <property type="entry name" value="SAM-dependent_MTases_sf"/>
</dbReference>
<evidence type="ECO:0000259" key="6">
    <source>
        <dbReference type="PROSITE" id="PS51686"/>
    </source>
</evidence>
<sequence>MIYQQAAAYLDSGPGSLKNRIFAKNSGPQAKRLFALVYGTLQYKTLLSAVITASHILKYEKALTLPVALVMVHDLLLSKGGKLACGKCKEKDAVMRHKTRLNAEFVKYKVKHGLVQDETDETPVRWLRCNPVKASPEDLEKAFVAAGMTRVETFKVHKMAFYKDDFVPGLYGLHPSYPVAKMPLYRSGQLIIQDRASCFPVTILNPSSDAEYIDACAAPGNKTTQLAGYAKKVTAFERDPKRGAILQKMIGTAGLSDRINVNIQDFTQAQPSDYPDVKGLVVDPSCSGSGIFGRAGLGSEQETQNSQRLDKLSEFQYIIVSHALKFPAETVVYSTCSIHSIENEQVVRRLLETPEIAKEWRLRSRESVLPGWPRRGYVQEFEGMENAAELAESCVRVNPKEDGGIGFFAACFERI</sequence>
<feature type="binding site" evidence="5">
    <location>
        <position position="265"/>
    </location>
    <ligand>
        <name>S-adenosyl-L-methionine</name>
        <dbReference type="ChEBI" id="CHEBI:59789"/>
    </ligand>
</feature>
<comment type="similarity">
    <text evidence="5">Belongs to the class I-like SAM-binding methyltransferase superfamily. RsmB/NOP family.</text>
</comment>
<evidence type="ECO:0000256" key="2">
    <source>
        <dbReference type="ARBA" id="ARBA00022679"/>
    </source>
</evidence>
<keyword evidence="3 5" id="KW-0949">S-adenosyl-L-methionine</keyword>